<gene>
    <name evidence="2" type="primary">Acey_s0053.g2429</name>
    <name evidence="2" type="ORF">Y032_0053g2429</name>
</gene>
<keyword evidence="1" id="KW-0812">Transmembrane</keyword>
<keyword evidence="1" id="KW-1133">Transmembrane helix</keyword>
<protein>
    <submittedName>
        <fullName evidence="2">Uncharacterized protein</fullName>
    </submittedName>
</protein>
<keyword evidence="1" id="KW-0472">Membrane</keyword>
<dbReference type="EMBL" id="JARK01001389">
    <property type="protein sequence ID" value="EYC11016.1"/>
    <property type="molecule type" value="Genomic_DNA"/>
</dbReference>
<evidence type="ECO:0000313" key="2">
    <source>
        <dbReference type="EMBL" id="EYC11016.1"/>
    </source>
</evidence>
<feature type="transmembrane region" description="Helical" evidence="1">
    <location>
        <begin position="50"/>
        <end position="70"/>
    </location>
</feature>
<evidence type="ECO:0000313" key="3">
    <source>
        <dbReference type="Proteomes" id="UP000024635"/>
    </source>
</evidence>
<organism evidence="2 3">
    <name type="scientific">Ancylostoma ceylanicum</name>
    <dbReference type="NCBI Taxonomy" id="53326"/>
    <lineage>
        <taxon>Eukaryota</taxon>
        <taxon>Metazoa</taxon>
        <taxon>Ecdysozoa</taxon>
        <taxon>Nematoda</taxon>
        <taxon>Chromadorea</taxon>
        <taxon>Rhabditida</taxon>
        <taxon>Rhabditina</taxon>
        <taxon>Rhabditomorpha</taxon>
        <taxon>Strongyloidea</taxon>
        <taxon>Ancylostomatidae</taxon>
        <taxon>Ancylostomatinae</taxon>
        <taxon>Ancylostoma</taxon>
    </lineage>
</organism>
<dbReference type="AlphaFoldDB" id="A0A016U7Y1"/>
<proteinExistence type="predicted"/>
<accession>A0A016U7Y1</accession>
<name>A0A016U7Y1_9BILA</name>
<evidence type="ECO:0000256" key="1">
    <source>
        <dbReference type="SAM" id="Phobius"/>
    </source>
</evidence>
<comment type="caution">
    <text evidence="2">The sequence shown here is derived from an EMBL/GenBank/DDBJ whole genome shotgun (WGS) entry which is preliminary data.</text>
</comment>
<reference evidence="3" key="1">
    <citation type="journal article" date="2015" name="Nat. Genet.">
        <title>The genome and transcriptome of the zoonotic hookworm Ancylostoma ceylanicum identify infection-specific gene families.</title>
        <authorList>
            <person name="Schwarz E.M."/>
            <person name="Hu Y."/>
            <person name="Antoshechkin I."/>
            <person name="Miller M.M."/>
            <person name="Sternberg P.W."/>
            <person name="Aroian R.V."/>
        </authorList>
    </citation>
    <scope>NUCLEOTIDE SEQUENCE</scope>
    <source>
        <strain evidence="3">HY135</strain>
    </source>
</reference>
<keyword evidence="3" id="KW-1185">Reference proteome</keyword>
<sequence length="105" mass="11808">MLWPPGRVADSMVVSAWIGPLRKGLSSHLWFLMYSTYSTSNQRAEKAKDLSTHIFCILSAVILFCPLYLINSCPPNPSTYKGRRRTAAKLVHSYILYKVCGMPAL</sequence>
<dbReference type="Proteomes" id="UP000024635">
    <property type="component" value="Unassembled WGS sequence"/>
</dbReference>